<proteinExistence type="predicted"/>
<protein>
    <submittedName>
        <fullName evidence="2">Uncharacterized protein</fullName>
    </submittedName>
</protein>
<dbReference type="AlphaFoldDB" id="A0A9D3XGK2"/>
<organism evidence="2 3">
    <name type="scientific">Mauremys mutica</name>
    <name type="common">yellowpond turtle</name>
    <dbReference type="NCBI Taxonomy" id="74926"/>
    <lineage>
        <taxon>Eukaryota</taxon>
        <taxon>Metazoa</taxon>
        <taxon>Chordata</taxon>
        <taxon>Craniata</taxon>
        <taxon>Vertebrata</taxon>
        <taxon>Euteleostomi</taxon>
        <taxon>Archelosauria</taxon>
        <taxon>Testudinata</taxon>
        <taxon>Testudines</taxon>
        <taxon>Cryptodira</taxon>
        <taxon>Durocryptodira</taxon>
        <taxon>Testudinoidea</taxon>
        <taxon>Geoemydidae</taxon>
        <taxon>Geoemydinae</taxon>
        <taxon>Mauremys</taxon>
    </lineage>
</organism>
<evidence type="ECO:0000256" key="1">
    <source>
        <dbReference type="SAM" id="MobiDB-lite"/>
    </source>
</evidence>
<name>A0A9D3XGK2_9SAUR</name>
<feature type="compositionally biased region" description="Low complexity" evidence="1">
    <location>
        <begin position="89"/>
        <end position="100"/>
    </location>
</feature>
<reference evidence="2" key="1">
    <citation type="submission" date="2021-09" db="EMBL/GenBank/DDBJ databases">
        <title>The genome of Mauremys mutica provides insights into the evolution of semi-aquatic lifestyle.</title>
        <authorList>
            <person name="Gong S."/>
            <person name="Gao Y."/>
        </authorList>
    </citation>
    <scope>NUCLEOTIDE SEQUENCE</scope>
    <source>
        <strain evidence="2">MM-2020</strain>
        <tissue evidence="2">Muscle</tissue>
    </source>
</reference>
<gene>
    <name evidence="2" type="ORF">KIL84_002068</name>
</gene>
<evidence type="ECO:0000313" key="3">
    <source>
        <dbReference type="Proteomes" id="UP000827986"/>
    </source>
</evidence>
<dbReference type="Proteomes" id="UP000827986">
    <property type="component" value="Unassembled WGS sequence"/>
</dbReference>
<sequence>MWVLLGWRSWGPLGLYGSEGDTETSNPLPCCINPLCPCSLAQWLPLGITLAMLPHGPCPMECPLGWAPATARTLGPCRKSETEAAPPQASAGRGSSSTASPDPGPKAGIPEGGRARGQWGKPQGALGKSRGSDTEDQ</sequence>
<keyword evidence="3" id="KW-1185">Reference proteome</keyword>
<evidence type="ECO:0000313" key="2">
    <source>
        <dbReference type="EMBL" id="KAH1181134.1"/>
    </source>
</evidence>
<comment type="caution">
    <text evidence="2">The sequence shown here is derived from an EMBL/GenBank/DDBJ whole genome shotgun (WGS) entry which is preliminary data.</text>
</comment>
<accession>A0A9D3XGK2</accession>
<dbReference type="EMBL" id="JAHDVG010000469">
    <property type="protein sequence ID" value="KAH1181134.1"/>
    <property type="molecule type" value="Genomic_DNA"/>
</dbReference>
<feature type="region of interest" description="Disordered" evidence="1">
    <location>
        <begin position="77"/>
        <end position="137"/>
    </location>
</feature>